<dbReference type="CAZy" id="GH22">
    <property type="family name" value="Glycoside Hydrolase Family 22"/>
</dbReference>
<dbReference type="InterPro" id="IPR023346">
    <property type="entry name" value="Lysozyme-like_dom_sf"/>
</dbReference>
<evidence type="ECO:0007829" key="13">
    <source>
        <dbReference type="PDB" id="8BBU"/>
    </source>
</evidence>
<dbReference type="PDB" id="8BBW">
    <property type="method" value="X-ray"/>
    <property type="resolution" value="1.40 A"/>
    <property type="chains" value="A=21-136"/>
</dbReference>
<keyword evidence="13 14" id="KW-0873">Pyrrolidone carboxylic acid</keyword>
<keyword evidence="13 14" id="KW-0002">3D-structure</keyword>
<evidence type="ECO:0000256" key="10">
    <source>
        <dbReference type="PIRSR" id="PIRSR608597-3"/>
    </source>
</evidence>
<dbReference type="SUPFAM" id="SSF53955">
    <property type="entry name" value="Lysozyme-like"/>
    <property type="match status" value="1"/>
</dbReference>
<keyword evidence="11" id="KW-0732">Signal</keyword>
<dbReference type="PIR" id="S78428">
    <property type="entry name" value="S78428"/>
</dbReference>
<keyword evidence="6" id="KW-0044">Antibiotic</keyword>
<feature type="disulfide bond" evidence="13 14">
    <location>
        <begin position="31"/>
        <end position="36"/>
    </location>
</feature>
<dbReference type="GO" id="GO:0042742">
    <property type="term" value="P:defense response to bacterium"/>
    <property type="evidence" value="ECO:0007669"/>
    <property type="project" value="UniProtKB-KW"/>
</dbReference>
<evidence type="ECO:0000256" key="4">
    <source>
        <dbReference type="ARBA" id="ARBA00022638"/>
    </source>
</evidence>
<dbReference type="AlphaFoldDB" id="Q25091"/>
<feature type="active site" description="Proton donor" evidence="9">
    <location>
        <position position="34"/>
    </location>
</feature>
<feature type="disulfide bond" evidence="10 13">
    <location>
        <begin position="43"/>
        <end position="52"/>
    </location>
</feature>
<evidence type="ECO:0000256" key="9">
    <source>
        <dbReference type="PIRSR" id="PIRSR608597-1"/>
    </source>
</evidence>
<dbReference type="CDD" id="cd16890">
    <property type="entry name" value="lyz_i"/>
    <property type="match status" value="1"/>
</dbReference>
<keyword evidence="3" id="KW-0929">Antimicrobial</keyword>
<evidence type="ECO:0000256" key="7">
    <source>
        <dbReference type="ARBA" id="ARBA00023157"/>
    </source>
</evidence>
<feature type="chain" id="PRO_5004202630" description="lysozyme" evidence="11">
    <location>
        <begin position="21"/>
        <end position="136"/>
    </location>
</feature>
<reference evidence="12" key="1">
    <citation type="journal article" date="1996" name="Mol. Gen. Genet.">
        <title>Genes from the medicinal leech (Hirudo medicinalis) coding for unusual enzymes that specifically cleave endo-epsilon (gamma-Glu)-Lys isopeptide bonds and help to dissolve blood clots.</title>
        <authorList>
            <person name="Zavalova L."/>
            <person name="Lukyanov S."/>
            <person name="Baskova I."/>
            <person name="Snezhkov E."/>
            <person name="Akopov S."/>
            <person name="Berezhnoy S."/>
            <person name="Bogdanova E."/>
            <person name="Barsova E."/>
            <person name="Sverdlov E.D."/>
        </authorList>
    </citation>
    <scope>NUCLEOTIDE SEQUENCE</scope>
</reference>
<evidence type="ECO:0007829" key="14">
    <source>
        <dbReference type="PDB" id="8BBW"/>
    </source>
</evidence>
<keyword evidence="5" id="KW-0378">Hydrolase</keyword>
<evidence type="ECO:0000256" key="8">
    <source>
        <dbReference type="ARBA" id="ARBA00023295"/>
    </source>
</evidence>
<dbReference type="PANTHER" id="PTHR11195:SF13">
    <property type="entry name" value="INVERTEBRATE-TYPE LYSOZYME 2-RELATED"/>
    <property type="match status" value="1"/>
</dbReference>
<feature type="disulfide bond" evidence="10 13">
    <location>
        <begin position="75"/>
        <end position="81"/>
    </location>
</feature>
<feature type="disulfide bond" evidence="10 13">
    <location>
        <begin position="26"/>
        <end position="105"/>
    </location>
</feature>
<dbReference type="SMR" id="Q25091"/>
<evidence type="ECO:0000256" key="11">
    <source>
        <dbReference type="SAM" id="SignalP"/>
    </source>
</evidence>
<feature type="active site" description="Nucleophile" evidence="9">
    <location>
        <position position="46"/>
    </location>
</feature>
<dbReference type="GO" id="GO:0003796">
    <property type="term" value="F:lysozyme activity"/>
    <property type="evidence" value="ECO:0007669"/>
    <property type="project" value="UniProtKB-EC"/>
</dbReference>
<feature type="disulfide bond" evidence="13 14">
    <location>
        <begin position="29"/>
        <end position="134"/>
    </location>
</feature>
<dbReference type="PDB" id="8BBU">
    <property type="method" value="X-ray"/>
    <property type="resolution" value="1.10 A"/>
    <property type="chains" value="A/B=21-136"/>
</dbReference>
<dbReference type="EC" id="3.2.1.17" evidence="2"/>
<dbReference type="MEROPS" id="S81.001"/>
<dbReference type="GO" id="GO:0031640">
    <property type="term" value="P:killing of cells of another organism"/>
    <property type="evidence" value="ECO:0007669"/>
    <property type="project" value="UniProtKB-KW"/>
</dbReference>
<evidence type="ECO:0000313" key="12">
    <source>
        <dbReference type="EMBL" id="AAA96144.1"/>
    </source>
</evidence>
<evidence type="ECO:0000256" key="2">
    <source>
        <dbReference type="ARBA" id="ARBA00012732"/>
    </source>
</evidence>
<dbReference type="InterPro" id="IPR008597">
    <property type="entry name" value="Invert_lysozyme"/>
</dbReference>
<feature type="disulfide bond" evidence="13 14">
    <location>
        <begin position="97"/>
        <end position="119"/>
    </location>
</feature>
<dbReference type="Gene3D" id="1.10.530.10">
    <property type="match status" value="1"/>
</dbReference>
<keyword evidence="4" id="KW-0081">Bacteriolytic enzyme</keyword>
<comment type="catalytic activity">
    <reaction evidence="1">
        <text>Hydrolysis of (1-&gt;4)-beta-linkages between N-acetylmuramic acid and N-acetyl-D-glucosamine residues in a peptidoglycan and between N-acetyl-D-glucosamine residues in chitodextrins.</text>
        <dbReference type="EC" id="3.2.1.17"/>
    </reaction>
</comment>
<dbReference type="EMBL" id="U24122">
    <property type="protein sequence ID" value="AAA96144.1"/>
    <property type="molecule type" value="mRNA"/>
</dbReference>
<organism evidence="12">
    <name type="scientific">Hirudo medicinalis</name>
    <name type="common">Medicinal leech</name>
    <dbReference type="NCBI Taxonomy" id="6421"/>
    <lineage>
        <taxon>Eukaryota</taxon>
        <taxon>Metazoa</taxon>
        <taxon>Spiralia</taxon>
        <taxon>Lophotrochozoa</taxon>
        <taxon>Annelida</taxon>
        <taxon>Clitellata</taxon>
        <taxon>Hirudinea</taxon>
        <taxon>Hirudinida</taxon>
        <taxon>Hirudiniformes</taxon>
        <taxon>Hirudinidae</taxon>
        <taxon>Hirudo</taxon>
    </lineage>
</organism>
<sequence>MIIAIYVSLALLIASVEVNSQFTDSCLRCICKVEGCDSQIGKCGMDVGSLSCGPYQIKKPYWIDCGKPGGGYESCTKNKACSETCVRAYMKRYGTFCTGGRTPTCQDYARIHNGGPRGCKSSATVGYWNKVQKCLR</sequence>
<keyword evidence="8" id="KW-0326">Glycosidase</keyword>
<dbReference type="Pfam" id="PF05497">
    <property type="entry name" value="Destabilase"/>
    <property type="match status" value="1"/>
</dbReference>
<accession>Q25091</accession>
<reference evidence="13 14" key="2">
    <citation type="journal article" date="2023" name="Sci. Rep.">
        <title>Structural insights into thrombolytic activity of destabilase from medicinal leech.</title>
        <authorList>
            <person name="Marin E."/>
            <person name="Kornilov D.A."/>
            <person name="Bukhdruker S.S."/>
            <person name="Aleksenko V.A."/>
            <person name="Manuvera V.A."/>
            <person name="Zinovev E.V."/>
            <person name="Kovalev K.V."/>
            <person name="Shevtsov M.B."/>
            <person name="Talyzina A.A."/>
            <person name="Bobrovsky P.A."/>
            <person name="Kuzmichev P.K."/>
            <person name="Mishin A.V."/>
            <person name="Gushchin I.Y."/>
            <person name="Lazarev V.N."/>
            <person name="Borshchevskiy V.I."/>
        </authorList>
    </citation>
    <scope>X-RAY CRYSTALLOGRAPHY (1.10 ANGSTROMS) OF 21-136</scope>
    <scope>PYRROLIDONE CARBOXYLIC ACID AT GLN-21</scope>
    <scope>DISULFIDE BONDS</scope>
</reference>
<protein>
    <recommendedName>
        <fullName evidence="2">lysozyme</fullName>
        <ecNumber evidence="2">3.2.1.17</ecNumber>
    </recommendedName>
</protein>
<name>Q25091_HIRME</name>
<feature type="disulfide bond" evidence="10 13">
    <location>
        <begin position="65"/>
        <end position="85"/>
    </location>
</feature>
<dbReference type="PROSITE" id="PS51909">
    <property type="entry name" value="LYSOZYME_I"/>
    <property type="match status" value="1"/>
</dbReference>
<feature type="signal peptide" evidence="11">
    <location>
        <begin position="1"/>
        <end position="20"/>
    </location>
</feature>
<evidence type="ECO:0000256" key="1">
    <source>
        <dbReference type="ARBA" id="ARBA00000632"/>
    </source>
</evidence>
<dbReference type="PANTHER" id="PTHR11195">
    <property type="entry name" value="DESTABILASE-RELATED"/>
    <property type="match status" value="1"/>
</dbReference>
<feature type="modified residue" description="Pyrrolidone carboxylic acid" evidence="13 14">
    <location>
        <position position="21"/>
    </location>
</feature>
<evidence type="ECO:0000256" key="3">
    <source>
        <dbReference type="ARBA" id="ARBA00022529"/>
    </source>
</evidence>
<proteinExistence type="evidence at protein level"/>
<keyword evidence="7 10" id="KW-1015">Disulfide bond</keyword>
<evidence type="ECO:0000256" key="5">
    <source>
        <dbReference type="ARBA" id="ARBA00022801"/>
    </source>
</evidence>
<evidence type="ECO:0000256" key="6">
    <source>
        <dbReference type="ARBA" id="ARBA00023022"/>
    </source>
</evidence>